<protein>
    <submittedName>
        <fullName evidence="1">Uncharacterized protein</fullName>
    </submittedName>
</protein>
<evidence type="ECO:0000313" key="1">
    <source>
        <dbReference type="EMBL" id="KAF5376716.1"/>
    </source>
</evidence>
<comment type="caution">
    <text evidence="1">The sequence shown here is derived from an EMBL/GenBank/DDBJ whole genome shotgun (WGS) entry which is preliminary data.</text>
</comment>
<accession>A0A8H5M119</accession>
<gene>
    <name evidence="1" type="ORF">D9615_007791</name>
</gene>
<dbReference type="Proteomes" id="UP000565441">
    <property type="component" value="Unassembled WGS sequence"/>
</dbReference>
<dbReference type="EMBL" id="JAACJP010000027">
    <property type="protein sequence ID" value="KAF5376716.1"/>
    <property type="molecule type" value="Genomic_DNA"/>
</dbReference>
<sequence>MTRLDTDCHKRIVNGPSARVPSISSANIFKKVQIIASFFAAPLDPRGLKPLHLSTRRLRRLCKPSTIHTRKADADTERILKDRGLKL</sequence>
<proteinExistence type="predicted"/>
<organism evidence="1 2">
    <name type="scientific">Tricholomella constricta</name>
    <dbReference type="NCBI Taxonomy" id="117010"/>
    <lineage>
        <taxon>Eukaryota</taxon>
        <taxon>Fungi</taxon>
        <taxon>Dikarya</taxon>
        <taxon>Basidiomycota</taxon>
        <taxon>Agaricomycotina</taxon>
        <taxon>Agaricomycetes</taxon>
        <taxon>Agaricomycetidae</taxon>
        <taxon>Agaricales</taxon>
        <taxon>Tricholomatineae</taxon>
        <taxon>Lyophyllaceae</taxon>
        <taxon>Tricholomella</taxon>
    </lineage>
</organism>
<evidence type="ECO:0000313" key="2">
    <source>
        <dbReference type="Proteomes" id="UP000565441"/>
    </source>
</evidence>
<name>A0A8H5M119_9AGAR</name>
<keyword evidence="2" id="KW-1185">Reference proteome</keyword>
<reference evidence="1 2" key="1">
    <citation type="journal article" date="2020" name="ISME J.">
        <title>Uncovering the hidden diversity of litter-decomposition mechanisms in mushroom-forming fungi.</title>
        <authorList>
            <person name="Floudas D."/>
            <person name="Bentzer J."/>
            <person name="Ahren D."/>
            <person name="Johansson T."/>
            <person name="Persson P."/>
            <person name="Tunlid A."/>
        </authorList>
    </citation>
    <scope>NUCLEOTIDE SEQUENCE [LARGE SCALE GENOMIC DNA]</scope>
    <source>
        <strain evidence="1 2">CBS 661.87</strain>
    </source>
</reference>
<dbReference type="AlphaFoldDB" id="A0A8H5M119"/>